<gene>
    <name evidence="5" type="primary">rpsB</name>
    <name evidence="7" type="ORF">A3G52_03160</name>
</gene>
<dbReference type="Pfam" id="PF00318">
    <property type="entry name" value="Ribosomal_S2"/>
    <property type="match status" value="1"/>
</dbReference>
<evidence type="ECO:0000313" key="7">
    <source>
        <dbReference type="EMBL" id="OHA42777.1"/>
    </source>
</evidence>
<dbReference type="SUPFAM" id="SSF52313">
    <property type="entry name" value="Ribosomal protein S2"/>
    <property type="match status" value="1"/>
</dbReference>
<dbReference type="Gene3D" id="1.10.287.610">
    <property type="entry name" value="Helix hairpin bin"/>
    <property type="match status" value="1"/>
</dbReference>
<dbReference type="GO" id="GO:0006412">
    <property type="term" value="P:translation"/>
    <property type="evidence" value="ECO:0007669"/>
    <property type="project" value="UniProtKB-UniRule"/>
</dbReference>
<organism evidence="7 8">
    <name type="scientific">Candidatus Taylorbacteria bacterium RIFCSPLOWO2_12_FULL_43_20</name>
    <dbReference type="NCBI Taxonomy" id="1802332"/>
    <lineage>
        <taxon>Bacteria</taxon>
        <taxon>Candidatus Tayloriibacteriota</taxon>
    </lineage>
</organism>
<keyword evidence="3 5" id="KW-0687">Ribonucleoprotein</keyword>
<sequence>METGANVNKQLIDSMFKAGAHFAFRRSKRHPQAAPFIYGSKNNVEIFDLEKTSENLLSALNFVEKIAEEGKQLLFIGGKQESQEAVKNAAISLGMPYVAGRWIGGTFTNFVEIKKRIEKMERLMVEKEKGELAKYTKKERLLIDRDIDKLQKFFYGIRNMKDKPAAIFVIDQKREKGAVEEARRLKIPIIGLSGSDSNYKDVDYAIPGNDSSMSSINFFVNEIAEAYRRGAEKRMKKDKEEVKTV</sequence>
<protein>
    <recommendedName>
        <fullName evidence="4 5">Small ribosomal subunit protein uS2</fullName>
    </recommendedName>
</protein>
<keyword evidence="2 5" id="KW-0689">Ribosomal protein</keyword>
<comment type="caution">
    <text evidence="7">The sequence shown here is derived from an EMBL/GenBank/DDBJ whole genome shotgun (WGS) entry which is preliminary data.</text>
</comment>
<dbReference type="GO" id="GO:0022627">
    <property type="term" value="C:cytosolic small ribosomal subunit"/>
    <property type="evidence" value="ECO:0007669"/>
    <property type="project" value="TreeGrafter"/>
</dbReference>
<dbReference type="PANTHER" id="PTHR12534">
    <property type="entry name" value="30S RIBOSOMAL PROTEIN S2 PROKARYOTIC AND ORGANELLAR"/>
    <property type="match status" value="1"/>
</dbReference>
<comment type="similarity">
    <text evidence="1 5 6">Belongs to the universal ribosomal protein uS2 family.</text>
</comment>
<dbReference type="EMBL" id="MHSK01000006">
    <property type="protein sequence ID" value="OHA42777.1"/>
    <property type="molecule type" value="Genomic_DNA"/>
</dbReference>
<dbReference type="HAMAP" id="MF_00291_B">
    <property type="entry name" value="Ribosomal_uS2_B"/>
    <property type="match status" value="1"/>
</dbReference>
<dbReference type="Gene3D" id="3.40.50.10490">
    <property type="entry name" value="Glucose-6-phosphate isomerase like protein, domain 1"/>
    <property type="match status" value="1"/>
</dbReference>
<evidence type="ECO:0000256" key="5">
    <source>
        <dbReference type="HAMAP-Rule" id="MF_00291"/>
    </source>
</evidence>
<evidence type="ECO:0000256" key="2">
    <source>
        <dbReference type="ARBA" id="ARBA00022980"/>
    </source>
</evidence>
<dbReference type="Proteomes" id="UP000177269">
    <property type="component" value="Unassembled WGS sequence"/>
</dbReference>
<dbReference type="GO" id="GO:0003735">
    <property type="term" value="F:structural constituent of ribosome"/>
    <property type="evidence" value="ECO:0007669"/>
    <property type="project" value="InterPro"/>
</dbReference>
<evidence type="ECO:0000313" key="8">
    <source>
        <dbReference type="Proteomes" id="UP000177269"/>
    </source>
</evidence>
<proteinExistence type="inferred from homology"/>
<dbReference type="PANTHER" id="PTHR12534:SF0">
    <property type="entry name" value="SMALL RIBOSOMAL SUBUNIT PROTEIN US2M"/>
    <property type="match status" value="1"/>
</dbReference>
<name>A0A1G2P353_9BACT</name>
<dbReference type="PRINTS" id="PR00395">
    <property type="entry name" value="RIBOSOMALS2"/>
</dbReference>
<dbReference type="NCBIfam" id="TIGR01011">
    <property type="entry name" value="rpsB_bact"/>
    <property type="match status" value="1"/>
</dbReference>
<dbReference type="PROSITE" id="PS00963">
    <property type="entry name" value="RIBOSOMAL_S2_2"/>
    <property type="match status" value="1"/>
</dbReference>
<accession>A0A1G2P353</accession>
<dbReference type="AlphaFoldDB" id="A0A1G2P353"/>
<evidence type="ECO:0000256" key="6">
    <source>
        <dbReference type="RuleBase" id="RU003631"/>
    </source>
</evidence>
<dbReference type="InterPro" id="IPR023591">
    <property type="entry name" value="Ribosomal_uS2_flav_dom_sf"/>
</dbReference>
<dbReference type="CDD" id="cd01425">
    <property type="entry name" value="RPS2"/>
    <property type="match status" value="1"/>
</dbReference>
<dbReference type="InterPro" id="IPR018130">
    <property type="entry name" value="Ribosomal_uS2_CS"/>
</dbReference>
<evidence type="ECO:0000256" key="3">
    <source>
        <dbReference type="ARBA" id="ARBA00023274"/>
    </source>
</evidence>
<evidence type="ECO:0000256" key="1">
    <source>
        <dbReference type="ARBA" id="ARBA00006242"/>
    </source>
</evidence>
<reference evidence="7 8" key="1">
    <citation type="journal article" date="2016" name="Nat. Commun.">
        <title>Thousands of microbial genomes shed light on interconnected biogeochemical processes in an aquifer system.</title>
        <authorList>
            <person name="Anantharaman K."/>
            <person name="Brown C.T."/>
            <person name="Hug L.A."/>
            <person name="Sharon I."/>
            <person name="Castelle C.J."/>
            <person name="Probst A.J."/>
            <person name="Thomas B.C."/>
            <person name="Singh A."/>
            <person name="Wilkins M.J."/>
            <person name="Karaoz U."/>
            <person name="Brodie E.L."/>
            <person name="Williams K.H."/>
            <person name="Hubbard S.S."/>
            <person name="Banfield J.F."/>
        </authorList>
    </citation>
    <scope>NUCLEOTIDE SEQUENCE [LARGE SCALE GENOMIC DNA]</scope>
</reference>
<evidence type="ECO:0000256" key="4">
    <source>
        <dbReference type="ARBA" id="ARBA00035256"/>
    </source>
</evidence>
<dbReference type="InterPro" id="IPR001865">
    <property type="entry name" value="Ribosomal_uS2"/>
</dbReference>
<dbReference type="InterPro" id="IPR005706">
    <property type="entry name" value="Ribosomal_uS2_bac/mit/plastid"/>
</dbReference>